<organism evidence="1 2">
    <name type="scientific">Naganishia liquefaciens</name>
    <dbReference type="NCBI Taxonomy" id="104408"/>
    <lineage>
        <taxon>Eukaryota</taxon>
        <taxon>Fungi</taxon>
        <taxon>Dikarya</taxon>
        <taxon>Basidiomycota</taxon>
        <taxon>Agaricomycotina</taxon>
        <taxon>Tremellomycetes</taxon>
        <taxon>Filobasidiales</taxon>
        <taxon>Filobasidiaceae</taxon>
        <taxon>Naganishia</taxon>
    </lineage>
</organism>
<protein>
    <submittedName>
        <fullName evidence="1">Uncharacterized protein</fullName>
    </submittedName>
</protein>
<proteinExistence type="predicted"/>
<evidence type="ECO:0000313" key="1">
    <source>
        <dbReference type="EMBL" id="GHJ85911.1"/>
    </source>
</evidence>
<gene>
    <name evidence="1" type="ORF">NliqN6_2313</name>
</gene>
<sequence length="269" mass="29966">MPLPADVISWSNDAKAFRCGMNGQHSERYGWRRYKACHRSFTTMAQWQAHMNNKCHVCGDHSYLDKRGNSQSASNITKHERGHDPRNYPGVKPTWLCQACGVRHRPWGSRSFNLDRLGHLGHGLCPGQPFDYTTLWQNPEEEILTDVHLATEGLAQVSATAVEGASVEIDVHAPSAAADAGFATQPGIWSIPNTLCPPNAFSGTDLYSASQQLNGFPPDQVLVNPSIDTHKELDWRIDAEQSIVNHQPDERHRSIVYSECKDVTNLALE</sequence>
<dbReference type="AlphaFoldDB" id="A0A8H3TS09"/>
<name>A0A8H3TS09_9TREE</name>
<dbReference type="Proteomes" id="UP000620104">
    <property type="component" value="Unassembled WGS sequence"/>
</dbReference>
<keyword evidence="2" id="KW-1185">Reference proteome</keyword>
<accession>A0A8H3TS09</accession>
<comment type="caution">
    <text evidence="1">The sequence shown here is derived from an EMBL/GenBank/DDBJ whole genome shotgun (WGS) entry which is preliminary data.</text>
</comment>
<reference evidence="1" key="1">
    <citation type="submission" date="2020-07" db="EMBL/GenBank/DDBJ databases">
        <title>Draft Genome Sequence of a Deep-Sea Yeast, Naganishia (Cryptococcus) liquefaciens strain N6.</title>
        <authorList>
            <person name="Han Y.W."/>
            <person name="Kajitani R."/>
            <person name="Morimoto H."/>
            <person name="Parhat M."/>
            <person name="Tsubouchi H."/>
            <person name="Bakenova O."/>
            <person name="Ogata M."/>
            <person name="Argunhan B."/>
            <person name="Aoki R."/>
            <person name="Kajiwara S."/>
            <person name="Itoh T."/>
            <person name="Iwasaki H."/>
        </authorList>
    </citation>
    <scope>NUCLEOTIDE SEQUENCE</scope>
    <source>
        <strain evidence="1">N6</strain>
    </source>
</reference>
<dbReference type="EMBL" id="BLZA01000016">
    <property type="protein sequence ID" value="GHJ85911.1"/>
    <property type="molecule type" value="Genomic_DNA"/>
</dbReference>
<evidence type="ECO:0000313" key="2">
    <source>
        <dbReference type="Proteomes" id="UP000620104"/>
    </source>
</evidence>